<dbReference type="GO" id="GO:0005886">
    <property type="term" value="C:plasma membrane"/>
    <property type="evidence" value="ECO:0007669"/>
    <property type="project" value="UniProtKB-SubCell"/>
</dbReference>
<feature type="transmembrane region" description="Helical" evidence="7">
    <location>
        <begin position="428"/>
        <end position="450"/>
    </location>
</feature>
<feature type="domain" description="Moderate conductance mechanosensitive channel YbiO-like transmembrane helix 1" evidence="10">
    <location>
        <begin position="465"/>
        <end position="545"/>
    </location>
</feature>
<dbReference type="PANTHER" id="PTHR30460:SF0">
    <property type="entry name" value="MODERATE CONDUCTANCE MECHANOSENSITIVE CHANNEL YBIO"/>
    <property type="match status" value="1"/>
</dbReference>
<dbReference type="Gene3D" id="1.10.287.1260">
    <property type="match status" value="1"/>
</dbReference>
<dbReference type="InterPro" id="IPR010920">
    <property type="entry name" value="LSM_dom_sf"/>
</dbReference>
<dbReference type="STRING" id="653930.SAMN05216589_0846"/>
<dbReference type="GO" id="GO:0008381">
    <property type="term" value="F:mechanosensitive monoatomic ion channel activity"/>
    <property type="evidence" value="ECO:0007669"/>
    <property type="project" value="InterPro"/>
</dbReference>
<evidence type="ECO:0000259" key="9">
    <source>
        <dbReference type="Pfam" id="PF00924"/>
    </source>
</evidence>
<evidence type="ECO:0000313" key="12">
    <source>
        <dbReference type="EMBL" id="SFL69900.1"/>
    </source>
</evidence>
<keyword evidence="6 7" id="KW-0472">Membrane</keyword>
<comment type="similarity">
    <text evidence="2">Belongs to the MscS (TC 1.A.23) family.</text>
</comment>
<reference evidence="13 14" key="1">
    <citation type="submission" date="2016-10" db="EMBL/GenBank/DDBJ databases">
        <authorList>
            <person name="de Groot N.N."/>
        </authorList>
    </citation>
    <scope>NUCLEOTIDE SEQUENCE [LARGE SCALE GENOMIC DNA]</scope>
    <source>
        <strain evidence="12 13">CGMCC 1.9095</strain>
        <strain evidence="11 14">DSM 22558</strain>
    </source>
</reference>
<dbReference type="OrthoDB" id="6500477at2"/>
<evidence type="ECO:0000313" key="14">
    <source>
        <dbReference type="Proteomes" id="UP000186904"/>
    </source>
</evidence>
<proteinExistence type="inferred from homology"/>
<name>A0A1H9Q0T0_9GAMM</name>
<evidence type="ECO:0000259" key="10">
    <source>
        <dbReference type="Pfam" id="PF25392"/>
    </source>
</evidence>
<evidence type="ECO:0000313" key="11">
    <source>
        <dbReference type="EMBL" id="SER53579.1"/>
    </source>
</evidence>
<evidence type="ECO:0000256" key="3">
    <source>
        <dbReference type="ARBA" id="ARBA00022475"/>
    </source>
</evidence>
<sequence length="824" mass="88215">MLRSKLPGFVVLMLALLFMPVAAVSAQTADQKELDPAQARQVLDTLQDDERRNEVVRALEVIASEAPADDEAPAVEESPLSAIVPLEAGGLVARTMDQVGDWADGLHAQLVRIARALADLPAWFQATFLNEVGRMLALQTLMDLTIVFGVGFCLEWLLRRALRRSVRSLLTSANQAELRAPAPVSVPVSAPDTTDPVALAALRPLDNSTALVQTQRDGVEYVEAVPVGPHASAADSPVESANGAASAAVATAAASTAASPVESELKALRRLPFALAGFVLDLLPLGLFFGIAALVLQLLPGLDARTHLVTREFVYAYVITRVVMAVVRLLLAPKDACLRIIQVGDFAAEQIHRWTRRLVVLATFGVATGNALGILGTDPEAQLVIVKTTSLMVHLALIFLVFRFRQPVAVWIAGSPERDGAAYALRRWLAGVWPLLMAVLIMGGWVVWALRIEDGFTKLLEFIGISAAIIVLGRLAAVLALGALGRLAGISEDVSDEPSPDSSANLRSQLAEQYYPLLRWLVSLVITVATLVALLQAWGLNALQWFAPGTIGSSLASAFVTIVIAVAIALVVWQATNVSVERRIARWREQGDLLRAARLNTLLPMLRAGLFLVIALIVGLTALNQIGVNTTPLIAGASIIGVAIGFGSQKLVQDFITGIFLLMENAMQVGDSVTVAGVAGTVENLSIRTVRLRAGDGSLHIVPFSSVTTVNNAHRGLGNAAVRISVSYDTDINQAIGELKAIGAALRNDPVFSPRILADMEVWGVDAVDGSMVTLAGQMRCTDKGRWGVQREINRRILERFRQLGIDIADPRERPLVPSTVIPE</sequence>
<feature type="transmembrane region" description="Helical" evidence="7">
    <location>
        <begin position="626"/>
        <end position="646"/>
    </location>
</feature>
<dbReference type="InterPro" id="IPR006685">
    <property type="entry name" value="MscS_channel_2nd"/>
</dbReference>
<dbReference type="Proteomes" id="UP000186904">
    <property type="component" value="Unassembled WGS sequence"/>
</dbReference>
<organism evidence="11 14">
    <name type="scientific">Halopseudomonas bauzanensis</name>
    <dbReference type="NCBI Taxonomy" id="653930"/>
    <lineage>
        <taxon>Bacteria</taxon>
        <taxon>Pseudomonadati</taxon>
        <taxon>Pseudomonadota</taxon>
        <taxon>Gammaproteobacteria</taxon>
        <taxon>Pseudomonadales</taxon>
        <taxon>Pseudomonadaceae</taxon>
        <taxon>Halopseudomonas</taxon>
    </lineage>
</organism>
<feature type="chain" id="PRO_5010472867" evidence="8">
    <location>
        <begin position="24"/>
        <end position="824"/>
    </location>
</feature>
<comment type="subcellular location">
    <subcellularLocation>
        <location evidence="1">Cell membrane</location>
        <topology evidence="1">Multi-pass membrane protein</topology>
    </subcellularLocation>
</comment>
<feature type="domain" description="Mechanosensitive ion channel MscS" evidence="9">
    <location>
        <begin position="651"/>
        <end position="714"/>
    </location>
</feature>
<dbReference type="InterPro" id="IPR011066">
    <property type="entry name" value="MscS_channel_C_sf"/>
</dbReference>
<dbReference type="InterPro" id="IPR045276">
    <property type="entry name" value="YbiO_bact"/>
</dbReference>
<evidence type="ECO:0000256" key="2">
    <source>
        <dbReference type="ARBA" id="ARBA00008017"/>
    </source>
</evidence>
<dbReference type="InterPro" id="IPR057485">
    <property type="entry name" value="YbiO-like_TM1"/>
</dbReference>
<dbReference type="EMBL" id="FOUA01000001">
    <property type="protein sequence ID" value="SFL69900.1"/>
    <property type="molecule type" value="Genomic_DNA"/>
</dbReference>
<evidence type="ECO:0000256" key="7">
    <source>
        <dbReference type="SAM" id="Phobius"/>
    </source>
</evidence>
<feature type="transmembrane region" description="Helical" evidence="7">
    <location>
        <begin position="314"/>
        <end position="331"/>
    </location>
</feature>
<dbReference type="Proteomes" id="UP000186599">
    <property type="component" value="Unassembled WGS sequence"/>
</dbReference>
<dbReference type="Pfam" id="PF00924">
    <property type="entry name" value="MS_channel_2nd"/>
    <property type="match status" value="1"/>
</dbReference>
<dbReference type="PANTHER" id="PTHR30460">
    <property type="entry name" value="MODERATE CONDUCTANCE MECHANOSENSITIVE CHANNEL YBIO"/>
    <property type="match status" value="1"/>
</dbReference>
<feature type="transmembrane region" description="Helical" evidence="7">
    <location>
        <begin position="358"/>
        <end position="375"/>
    </location>
</feature>
<feature type="transmembrane region" description="Helical" evidence="7">
    <location>
        <begin position="601"/>
        <end position="620"/>
    </location>
</feature>
<dbReference type="SUPFAM" id="SSF50182">
    <property type="entry name" value="Sm-like ribonucleoproteins"/>
    <property type="match status" value="1"/>
</dbReference>
<feature type="transmembrane region" description="Helical" evidence="7">
    <location>
        <begin position="136"/>
        <end position="158"/>
    </location>
</feature>
<feature type="transmembrane region" description="Helical" evidence="7">
    <location>
        <begin position="273"/>
        <end position="294"/>
    </location>
</feature>
<dbReference type="EMBL" id="FOGN01000001">
    <property type="protein sequence ID" value="SER53579.1"/>
    <property type="molecule type" value="Genomic_DNA"/>
</dbReference>
<dbReference type="RefSeq" id="WP_143063004.1">
    <property type="nucleotide sequence ID" value="NZ_FOGN01000001.1"/>
</dbReference>
<keyword evidence="13" id="KW-1185">Reference proteome</keyword>
<evidence type="ECO:0000313" key="13">
    <source>
        <dbReference type="Proteomes" id="UP000186599"/>
    </source>
</evidence>
<dbReference type="InterPro" id="IPR011014">
    <property type="entry name" value="MscS_channel_TM-2"/>
</dbReference>
<accession>A0A1H9Q0T0</accession>
<dbReference type="Gene3D" id="2.30.30.60">
    <property type="match status" value="1"/>
</dbReference>
<evidence type="ECO:0000256" key="6">
    <source>
        <dbReference type="ARBA" id="ARBA00023136"/>
    </source>
</evidence>
<dbReference type="Pfam" id="PF25392">
    <property type="entry name" value="MS_channel_TM1"/>
    <property type="match status" value="1"/>
</dbReference>
<feature type="transmembrane region" description="Helical" evidence="7">
    <location>
        <begin position="381"/>
        <end position="402"/>
    </location>
</feature>
<protein>
    <submittedName>
        <fullName evidence="11">Small-conductance mechanosensitive channel</fullName>
    </submittedName>
</protein>
<evidence type="ECO:0000256" key="8">
    <source>
        <dbReference type="SAM" id="SignalP"/>
    </source>
</evidence>
<feature type="transmembrane region" description="Helical" evidence="7">
    <location>
        <begin position="462"/>
        <end position="484"/>
    </location>
</feature>
<dbReference type="AlphaFoldDB" id="A0A1H9Q0T0"/>
<feature type="transmembrane region" description="Helical" evidence="7">
    <location>
        <begin position="558"/>
        <end position="580"/>
    </location>
</feature>
<evidence type="ECO:0000256" key="1">
    <source>
        <dbReference type="ARBA" id="ARBA00004651"/>
    </source>
</evidence>
<evidence type="ECO:0000256" key="4">
    <source>
        <dbReference type="ARBA" id="ARBA00022692"/>
    </source>
</evidence>
<gene>
    <name evidence="12" type="ORF">SAMN04487855_0779</name>
    <name evidence="11" type="ORF">SAMN05216589_0846</name>
</gene>
<feature type="transmembrane region" description="Helical" evidence="7">
    <location>
        <begin position="517"/>
        <end position="538"/>
    </location>
</feature>
<keyword evidence="8" id="KW-0732">Signal</keyword>
<dbReference type="SUPFAM" id="SSF82689">
    <property type="entry name" value="Mechanosensitive channel protein MscS (YggB), C-terminal domain"/>
    <property type="match status" value="1"/>
</dbReference>
<keyword evidence="5 7" id="KW-1133">Transmembrane helix</keyword>
<feature type="signal peptide" evidence="8">
    <location>
        <begin position="1"/>
        <end position="23"/>
    </location>
</feature>
<dbReference type="InterPro" id="IPR023408">
    <property type="entry name" value="MscS_beta-dom_sf"/>
</dbReference>
<evidence type="ECO:0000256" key="5">
    <source>
        <dbReference type="ARBA" id="ARBA00022989"/>
    </source>
</evidence>
<dbReference type="Gene3D" id="3.30.70.100">
    <property type="match status" value="1"/>
</dbReference>
<dbReference type="SUPFAM" id="SSF82861">
    <property type="entry name" value="Mechanosensitive channel protein MscS (YggB), transmembrane region"/>
    <property type="match status" value="1"/>
</dbReference>
<keyword evidence="3" id="KW-1003">Cell membrane</keyword>
<keyword evidence="4 7" id="KW-0812">Transmembrane</keyword>